<feature type="domain" description="PBP" evidence="2">
    <location>
        <begin position="44"/>
        <end position="275"/>
    </location>
</feature>
<dbReference type="PANTHER" id="PTHR30570:SF1">
    <property type="entry name" value="PHOSPHATE-BINDING PROTEIN PSTS"/>
    <property type="match status" value="1"/>
</dbReference>
<dbReference type="Gene3D" id="3.40.190.10">
    <property type="entry name" value="Periplasmic binding protein-like II"/>
    <property type="match status" value="2"/>
</dbReference>
<name>B8GFV1_METPE</name>
<dbReference type="RefSeq" id="WP_012619303.1">
    <property type="nucleotide sequence ID" value="NC_011832.1"/>
</dbReference>
<organism evidence="3 4">
    <name type="scientific">Methanosphaerula palustris (strain ATCC BAA-1556 / DSM 19958 / E1-9c)</name>
    <dbReference type="NCBI Taxonomy" id="521011"/>
    <lineage>
        <taxon>Archaea</taxon>
        <taxon>Methanobacteriati</taxon>
        <taxon>Methanobacteriota</taxon>
        <taxon>Stenosarchaea group</taxon>
        <taxon>Methanomicrobia</taxon>
        <taxon>Methanomicrobiales</taxon>
        <taxon>Methanoregulaceae</taxon>
        <taxon>Methanosphaerula</taxon>
    </lineage>
</organism>
<evidence type="ECO:0000259" key="2">
    <source>
        <dbReference type="Pfam" id="PF12849"/>
    </source>
</evidence>
<dbReference type="PANTHER" id="PTHR30570">
    <property type="entry name" value="PERIPLASMIC PHOSPHATE BINDING COMPONENT OF PHOSPHATE ABC TRANSPORTER"/>
    <property type="match status" value="1"/>
</dbReference>
<dbReference type="InterPro" id="IPR024370">
    <property type="entry name" value="PBP_domain"/>
</dbReference>
<gene>
    <name evidence="3" type="ordered locus">Mpal_2720</name>
</gene>
<dbReference type="KEGG" id="mpl:Mpal_2720"/>
<sequence length="291" mass="30527" precursor="true">MNRPTFSWINKKRRHPEFLVMTTLLLCLIGLLSAAGCLATSTSVETTQPIALTTSGAPALSSVLSEAGLSAARQYPGLTLMVKNTSSDQGIMDLVGEKATIALTNRTPTSREYAQARIQGKNLHLTLIGYDPLTVIVHPANPITSISKDDLARIFSNGTITEWNALDTGSAGPLHSYQDANETPDIQCLIQGITGVNCTHSTAISTVSAVRAVAADPDGIACIHGSALTPQVKSLTIEGNEGKGWVKTGTADPLYLITDGSPSPAVLQVISELFSGTSTATMKAEGLVPIE</sequence>
<dbReference type="InterPro" id="IPR050811">
    <property type="entry name" value="Phosphate_ABC_transporter"/>
</dbReference>
<dbReference type="HOGENOM" id="CLU_955153_0_0_2"/>
<accession>B8GFV1</accession>
<dbReference type="EMBL" id="CP001338">
    <property type="protein sequence ID" value="ACL17984.1"/>
    <property type="molecule type" value="Genomic_DNA"/>
</dbReference>
<dbReference type="eggNOG" id="arCOG00213">
    <property type="taxonomic scope" value="Archaea"/>
</dbReference>
<dbReference type="SUPFAM" id="SSF53850">
    <property type="entry name" value="Periplasmic binding protein-like II"/>
    <property type="match status" value="1"/>
</dbReference>
<dbReference type="AlphaFoldDB" id="B8GFV1"/>
<keyword evidence="4" id="KW-1185">Reference proteome</keyword>
<dbReference type="STRING" id="521011.Mpal_2720"/>
<evidence type="ECO:0000313" key="3">
    <source>
        <dbReference type="EMBL" id="ACL17984.1"/>
    </source>
</evidence>
<dbReference type="Proteomes" id="UP000002457">
    <property type="component" value="Chromosome"/>
</dbReference>
<dbReference type="GeneID" id="7270828"/>
<protein>
    <submittedName>
        <fullName evidence="3">ABC-type phosphate transport system periplasmic component-like protein</fullName>
    </submittedName>
</protein>
<evidence type="ECO:0000313" key="4">
    <source>
        <dbReference type="Proteomes" id="UP000002457"/>
    </source>
</evidence>
<evidence type="ECO:0000256" key="1">
    <source>
        <dbReference type="ARBA" id="ARBA00022729"/>
    </source>
</evidence>
<reference evidence="3 4" key="1">
    <citation type="journal article" date="2015" name="Genome Announc.">
        <title>Complete Genome Sequence of Methanosphaerula palustris E1-9CT, a Hydrogenotrophic Methanogen Isolated from a Minerotrophic Fen Peatland.</title>
        <authorList>
            <person name="Cadillo-Quiroz H."/>
            <person name="Browne P."/>
            <person name="Kyrpides N."/>
            <person name="Woyke T."/>
            <person name="Goodwin L."/>
            <person name="Detter C."/>
            <person name="Yavitt J.B."/>
            <person name="Zinder S.H."/>
        </authorList>
    </citation>
    <scope>NUCLEOTIDE SEQUENCE [LARGE SCALE GENOMIC DNA]</scope>
    <source>
        <strain evidence="4">ATCC BAA-1556 / DSM 19958 / E1-9c</strain>
    </source>
</reference>
<keyword evidence="1" id="KW-0732">Signal</keyword>
<proteinExistence type="predicted"/>
<dbReference type="Pfam" id="PF12849">
    <property type="entry name" value="PBP_like_2"/>
    <property type="match status" value="1"/>
</dbReference>